<evidence type="ECO:0000256" key="10">
    <source>
        <dbReference type="ARBA" id="ARBA00023136"/>
    </source>
</evidence>
<name>A0ABV6A809_9PSEU</name>
<reference evidence="12 13" key="1">
    <citation type="submission" date="2024-09" db="EMBL/GenBank/DDBJ databases">
        <authorList>
            <person name="Sun Q."/>
            <person name="Mori K."/>
        </authorList>
    </citation>
    <scope>NUCLEOTIDE SEQUENCE [LARGE SCALE GENOMIC DNA]</scope>
    <source>
        <strain evidence="12 13">TBRC 7907</strain>
    </source>
</reference>
<evidence type="ECO:0000256" key="6">
    <source>
        <dbReference type="ARBA" id="ARBA00022840"/>
    </source>
</evidence>
<dbReference type="PANTHER" id="PTHR30042">
    <property type="entry name" value="POTASSIUM-TRANSPORTING ATPASE C CHAIN"/>
    <property type="match status" value="1"/>
</dbReference>
<evidence type="ECO:0000256" key="7">
    <source>
        <dbReference type="ARBA" id="ARBA00022958"/>
    </source>
</evidence>
<evidence type="ECO:0000313" key="13">
    <source>
        <dbReference type="Proteomes" id="UP001589693"/>
    </source>
</evidence>
<keyword evidence="6" id="KW-0067">ATP-binding</keyword>
<evidence type="ECO:0000256" key="9">
    <source>
        <dbReference type="ARBA" id="ARBA00023065"/>
    </source>
</evidence>
<dbReference type="PANTHER" id="PTHR30042:SF2">
    <property type="entry name" value="POTASSIUM-TRANSPORTING ATPASE KDPC SUBUNIT"/>
    <property type="match status" value="1"/>
</dbReference>
<keyword evidence="8 11" id="KW-1133">Transmembrane helix</keyword>
<evidence type="ECO:0000256" key="3">
    <source>
        <dbReference type="ARBA" id="ARBA00022538"/>
    </source>
</evidence>
<dbReference type="Pfam" id="PF03814">
    <property type="entry name" value="KdpA"/>
    <property type="match status" value="1"/>
</dbReference>
<evidence type="ECO:0000256" key="2">
    <source>
        <dbReference type="ARBA" id="ARBA00022475"/>
    </source>
</evidence>
<keyword evidence="13" id="KW-1185">Reference proteome</keyword>
<keyword evidence="10 11" id="KW-0472">Membrane</keyword>
<dbReference type="InterPro" id="IPR003820">
    <property type="entry name" value="KdpC"/>
</dbReference>
<dbReference type="Pfam" id="PF02669">
    <property type="entry name" value="KdpC"/>
    <property type="match status" value="1"/>
</dbReference>
<organism evidence="12 13">
    <name type="scientific">Allokutzneria oryzae</name>
    <dbReference type="NCBI Taxonomy" id="1378989"/>
    <lineage>
        <taxon>Bacteria</taxon>
        <taxon>Bacillati</taxon>
        <taxon>Actinomycetota</taxon>
        <taxon>Actinomycetes</taxon>
        <taxon>Pseudonocardiales</taxon>
        <taxon>Pseudonocardiaceae</taxon>
        <taxon>Allokutzneria</taxon>
    </lineage>
</organism>
<evidence type="ECO:0000256" key="1">
    <source>
        <dbReference type="ARBA" id="ARBA00022448"/>
    </source>
</evidence>
<keyword evidence="5" id="KW-0547">Nucleotide-binding</keyword>
<keyword evidence="3" id="KW-0633">Potassium transport</keyword>
<keyword evidence="7" id="KW-0630">Potassium</keyword>
<dbReference type="EMBL" id="JBHLZU010000026">
    <property type="protein sequence ID" value="MFB9908056.1"/>
    <property type="molecule type" value="Genomic_DNA"/>
</dbReference>
<evidence type="ECO:0000256" key="5">
    <source>
        <dbReference type="ARBA" id="ARBA00022741"/>
    </source>
</evidence>
<evidence type="ECO:0000256" key="8">
    <source>
        <dbReference type="ARBA" id="ARBA00022989"/>
    </source>
</evidence>
<sequence>MTPVWTGLPQLVLAAVYRRFGDYTARVCTSDKHWRAERAIYRVVRVNPDAEQRWTTYAAGVLGFSFVSVVLLYLLPLSLGRPAVEPGTAFTTAVSFVTNTNWLSARAEGPVVTVDGVPVGLELIGIDLVAAVEERGGLAAAREGVDPARVPVEAVTASASGLDPHVSPGYARLQVPSVARENGLNPVQVTALVKQNTSGGVIGEPVVNVLKLNIAVQATRR</sequence>
<evidence type="ECO:0000256" key="4">
    <source>
        <dbReference type="ARBA" id="ARBA00022692"/>
    </source>
</evidence>
<dbReference type="InterPro" id="IPR004623">
    <property type="entry name" value="KdpA"/>
</dbReference>
<protein>
    <submittedName>
        <fullName evidence="12">Potassium-transporting ATPase subunit C</fullName>
    </submittedName>
</protein>
<evidence type="ECO:0000313" key="12">
    <source>
        <dbReference type="EMBL" id="MFB9908056.1"/>
    </source>
</evidence>
<feature type="transmembrane region" description="Helical" evidence="11">
    <location>
        <begin position="54"/>
        <end position="75"/>
    </location>
</feature>
<proteinExistence type="predicted"/>
<dbReference type="Proteomes" id="UP001589693">
    <property type="component" value="Unassembled WGS sequence"/>
</dbReference>
<comment type="caution">
    <text evidence="12">The sequence shown here is derived from an EMBL/GenBank/DDBJ whole genome shotgun (WGS) entry which is preliminary data.</text>
</comment>
<keyword evidence="2" id="KW-1003">Cell membrane</keyword>
<evidence type="ECO:0000256" key="11">
    <source>
        <dbReference type="SAM" id="Phobius"/>
    </source>
</evidence>
<dbReference type="RefSeq" id="WP_377859288.1">
    <property type="nucleotide sequence ID" value="NZ_JBHLZU010000026.1"/>
</dbReference>
<keyword evidence="1" id="KW-0813">Transport</keyword>
<keyword evidence="9" id="KW-0406">Ion transport</keyword>
<keyword evidence="4 11" id="KW-0812">Transmembrane</keyword>
<gene>
    <name evidence="12" type="ORF">ACFFQA_29335</name>
</gene>
<accession>A0ABV6A809</accession>